<dbReference type="InterPro" id="IPR011600">
    <property type="entry name" value="Pept_C14_caspase"/>
</dbReference>
<name>A0A6F9D7M1_9ASCI</name>
<evidence type="ECO:0000259" key="17">
    <source>
        <dbReference type="PROSITE" id="PS50207"/>
    </source>
</evidence>
<evidence type="ECO:0000259" key="18">
    <source>
        <dbReference type="PROSITE" id="PS50208"/>
    </source>
</evidence>
<dbReference type="GO" id="GO:0005634">
    <property type="term" value="C:nucleus"/>
    <property type="evidence" value="ECO:0007669"/>
    <property type="project" value="UniProtKB-SubCell"/>
</dbReference>
<dbReference type="AlphaFoldDB" id="A0A6F9D7M1"/>
<keyword evidence="9" id="KW-0068">Autocatalytic cleavage</keyword>
<dbReference type="PROSITE" id="PS50208">
    <property type="entry name" value="CASPASE_P20"/>
    <property type="match status" value="1"/>
</dbReference>
<dbReference type="InterPro" id="IPR002398">
    <property type="entry name" value="Pept_C14"/>
</dbReference>
<dbReference type="Gene3D" id="3.40.50.1460">
    <property type="match status" value="1"/>
</dbReference>
<evidence type="ECO:0000256" key="11">
    <source>
        <dbReference type="ARBA" id="ARBA00023242"/>
    </source>
</evidence>
<accession>A0A6F9D7M1</accession>
<dbReference type="PANTHER" id="PTHR10454">
    <property type="entry name" value="CASPASE"/>
    <property type="match status" value="1"/>
</dbReference>
<evidence type="ECO:0000313" key="19">
    <source>
        <dbReference type="EMBL" id="CAB3227917.1"/>
    </source>
</evidence>
<feature type="domain" description="Caspase family p10" evidence="17">
    <location>
        <begin position="91"/>
        <end position="186"/>
    </location>
</feature>
<protein>
    <recommendedName>
        <fullName evidence="15">Caspase-6</fullName>
        <ecNumber evidence="14">3.4.22.59</ecNumber>
    </recommendedName>
</protein>
<dbReference type="InterPro" id="IPR001309">
    <property type="entry name" value="Pept_C14_p20"/>
</dbReference>
<evidence type="ECO:0000256" key="3">
    <source>
        <dbReference type="ARBA" id="ARBA00010134"/>
    </source>
</evidence>
<evidence type="ECO:0000256" key="5">
    <source>
        <dbReference type="ARBA" id="ARBA00022670"/>
    </source>
</evidence>
<evidence type="ECO:0000256" key="4">
    <source>
        <dbReference type="ARBA" id="ARBA00022490"/>
    </source>
</evidence>
<keyword evidence="5" id="KW-0645">Protease</keyword>
<keyword evidence="8" id="KW-0788">Thiol protease</keyword>
<dbReference type="GO" id="GO:0004197">
    <property type="term" value="F:cysteine-type endopeptidase activity"/>
    <property type="evidence" value="ECO:0007669"/>
    <property type="project" value="InterPro"/>
</dbReference>
<evidence type="ECO:0000256" key="16">
    <source>
        <dbReference type="RuleBase" id="RU003971"/>
    </source>
</evidence>
<evidence type="ECO:0000256" key="6">
    <source>
        <dbReference type="ARBA" id="ARBA00022703"/>
    </source>
</evidence>
<keyword evidence="6" id="KW-0053">Apoptosis</keyword>
<comment type="subcellular location">
    <subcellularLocation>
        <location evidence="2">Cytoplasm</location>
    </subcellularLocation>
    <subcellularLocation>
        <location evidence="1">Nucleus</location>
    </subcellularLocation>
</comment>
<comment type="subunit">
    <text evidence="13">Heterotetramer that consists of two anti-parallel arranged heterodimers, each one formed by a 18 kDa (Caspase-6 subunit p18) and a 11 kDa (Caspase-6 subunit p11) subunit.</text>
</comment>
<evidence type="ECO:0000256" key="1">
    <source>
        <dbReference type="ARBA" id="ARBA00004123"/>
    </source>
</evidence>
<comment type="similarity">
    <text evidence="3 16">Belongs to the peptidase C14A family.</text>
</comment>
<gene>
    <name evidence="19" type="primary">Casp6-001</name>
</gene>
<dbReference type="Pfam" id="PF00656">
    <property type="entry name" value="Peptidase_C14"/>
    <property type="match status" value="1"/>
</dbReference>
<evidence type="ECO:0000256" key="13">
    <source>
        <dbReference type="ARBA" id="ARBA00029473"/>
    </source>
</evidence>
<keyword evidence="10" id="KW-0865">Zymogen</keyword>
<dbReference type="PANTHER" id="PTHR10454:SF206">
    <property type="entry name" value="CASPASE-6"/>
    <property type="match status" value="1"/>
</dbReference>
<evidence type="ECO:0000256" key="7">
    <source>
        <dbReference type="ARBA" id="ARBA00022801"/>
    </source>
</evidence>
<dbReference type="GO" id="GO:0043525">
    <property type="term" value="P:positive regulation of neuron apoptotic process"/>
    <property type="evidence" value="ECO:0007669"/>
    <property type="project" value="TreeGrafter"/>
</dbReference>
<evidence type="ECO:0000256" key="14">
    <source>
        <dbReference type="ARBA" id="ARBA00029486"/>
    </source>
</evidence>
<dbReference type="EC" id="3.4.22.59" evidence="14"/>
<feature type="domain" description="Caspase family p20" evidence="18">
    <location>
        <begin position="1"/>
        <end position="52"/>
    </location>
</feature>
<dbReference type="InterPro" id="IPR029030">
    <property type="entry name" value="Caspase-like_dom_sf"/>
</dbReference>
<keyword evidence="4" id="KW-0963">Cytoplasm</keyword>
<keyword evidence="7" id="KW-0378">Hydrolase</keyword>
<dbReference type="GO" id="GO:0006915">
    <property type="term" value="P:apoptotic process"/>
    <property type="evidence" value="ECO:0007669"/>
    <property type="project" value="UniProtKB-KW"/>
</dbReference>
<dbReference type="GO" id="GO:0006508">
    <property type="term" value="P:proteolysis"/>
    <property type="evidence" value="ECO:0007669"/>
    <property type="project" value="UniProtKB-KW"/>
</dbReference>
<evidence type="ECO:0000256" key="8">
    <source>
        <dbReference type="ARBA" id="ARBA00022807"/>
    </source>
</evidence>
<evidence type="ECO:0000256" key="10">
    <source>
        <dbReference type="ARBA" id="ARBA00023145"/>
    </source>
</evidence>
<keyword evidence="11" id="KW-0539">Nucleus</keyword>
<reference evidence="19" key="1">
    <citation type="submission" date="2020-04" db="EMBL/GenBank/DDBJ databases">
        <authorList>
            <person name="Neveu A P."/>
        </authorList>
    </citation>
    <scope>NUCLEOTIDE SEQUENCE</scope>
    <source>
        <tissue evidence="19">Whole embryo</tissue>
    </source>
</reference>
<sequence length="210" mass="23492">MIFLSHGDDDNINVTDGEYPRRKIMEKFRGNNVSSLVGKPKVFIFQTCNGSKPEIAVDLKKQETIIEDSDADPSNSEGVDSDRFCLAEGVNMPTLPAGAEFLVCNAANKGFFSYRNVKEGTRFIQTLVKVMTDYYNDKLQNKPDIVRLFTLVSCRVAAMDGPDPASKVKQMPAFTSTFTKLFYLPSCENPHEKKNPMIEPKSAVYAEQNI</sequence>
<dbReference type="PRINTS" id="PR00376">
    <property type="entry name" value="IL1BCENZYME"/>
</dbReference>
<comment type="catalytic activity">
    <reaction evidence="12">
        <text>Strict requirement for Asp at position P1 and has a preferred cleavage sequence of Val-Glu-His-Asp-|-.</text>
        <dbReference type="EC" id="3.4.22.59"/>
    </reaction>
</comment>
<dbReference type="PROSITE" id="PS50207">
    <property type="entry name" value="CASPASE_P10"/>
    <property type="match status" value="1"/>
</dbReference>
<evidence type="ECO:0000256" key="9">
    <source>
        <dbReference type="ARBA" id="ARBA00022813"/>
    </source>
</evidence>
<evidence type="ECO:0000256" key="2">
    <source>
        <dbReference type="ARBA" id="ARBA00004496"/>
    </source>
</evidence>
<evidence type="ECO:0000256" key="15">
    <source>
        <dbReference type="ARBA" id="ARBA00029534"/>
    </source>
</evidence>
<dbReference type="SUPFAM" id="SSF52129">
    <property type="entry name" value="Caspase-like"/>
    <property type="match status" value="1"/>
</dbReference>
<dbReference type="EMBL" id="LR783592">
    <property type="protein sequence ID" value="CAB3227917.1"/>
    <property type="molecule type" value="mRNA"/>
</dbReference>
<dbReference type="SMART" id="SM00115">
    <property type="entry name" value="CASc"/>
    <property type="match status" value="1"/>
</dbReference>
<dbReference type="InterPro" id="IPR002138">
    <property type="entry name" value="Pept_C14_p10"/>
</dbReference>
<dbReference type="GO" id="GO:0005737">
    <property type="term" value="C:cytoplasm"/>
    <property type="evidence" value="ECO:0007669"/>
    <property type="project" value="UniProtKB-SubCell"/>
</dbReference>
<organism evidence="19">
    <name type="scientific">Phallusia mammillata</name>
    <dbReference type="NCBI Taxonomy" id="59560"/>
    <lineage>
        <taxon>Eukaryota</taxon>
        <taxon>Metazoa</taxon>
        <taxon>Chordata</taxon>
        <taxon>Tunicata</taxon>
        <taxon>Ascidiacea</taxon>
        <taxon>Phlebobranchia</taxon>
        <taxon>Ascidiidae</taxon>
        <taxon>Phallusia</taxon>
    </lineage>
</organism>
<dbReference type="InterPro" id="IPR015917">
    <property type="entry name" value="Pept_C14A"/>
</dbReference>
<evidence type="ECO:0000256" key="12">
    <source>
        <dbReference type="ARBA" id="ARBA00029356"/>
    </source>
</evidence>
<proteinExistence type="evidence at transcript level"/>